<dbReference type="InterPro" id="IPR051324">
    <property type="entry name" value="Stress/Tellurium_Resist"/>
</dbReference>
<comment type="caution">
    <text evidence="3">The sequence shown here is derived from an EMBL/GenBank/DDBJ whole genome shotgun (WGS) entry which is preliminary data.</text>
</comment>
<name>A0A938YF54_9ACTN</name>
<dbReference type="InterPro" id="IPR003325">
    <property type="entry name" value="TerD"/>
</dbReference>
<proteinExistence type="inferred from homology"/>
<evidence type="ECO:0000256" key="1">
    <source>
        <dbReference type="ARBA" id="ARBA00008775"/>
    </source>
</evidence>
<evidence type="ECO:0000259" key="2">
    <source>
        <dbReference type="Pfam" id="PF02342"/>
    </source>
</evidence>
<comment type="similarity">
    <text evidence="1">Belongs to the CAPAB/TerDEXZ family.</text>
</comment>
<evidence type="ECO:0000313" key="4">
    <source>
        <dbReference type="Proteomes" id="UP000663792"/>
    </source>
</evidence>
<organism evidence="3 4">
    <name type="scientific">Nakamurella leprariae</name>
    <dbReference type="NCBI Taxonomy" id="2803911"/>
    <lineage>
        <taxon>Bacteria</taxon>
        <taxon>Bacillati</taxon>
        <taxon>Actinomycetota</taxon>
        <taxon>Actinomycetes</taxon>
        <taxon>Nakamurellales</taxon>
        <taxon>Nakamurellaceae</taxon>
        <taxon>Nakamurella</taxon>
    </lineage>
</organism>
<accession>A0A938YF54</accession>
<feature type="domain" description="TerD" evidence="2">
    <location>
        <begin position="1"/>
        <end position="194"/>
    </location>
</feature>
<dbReference type="Proteomes" id="UP000663792">
    <property type="component" value="Unassembled WGS sequence"/>
</dbReference>
<sequence>MAPPMRRGANVALTQEIPSLTGVVLGVRWNAGAEHVLSDNLVAATLLCDRNARVPSEDWFVFFNQLASPEQSVQQRAAATGSAAGSDGAGGADSEQIEVDLAAVPREIERIVVVLYVNDGPGARRTLGQLRDCRIRVLDLAGDAELVRSENLAEQLRTETAICLGELYRHSSGWKFKVIGQGYENGVAGIAADYGVPL</sequence>
<keyword evidence="4" id="KW-1185">Reference proteome</keyword>
<dbReference type="CDD" id="cd06974">
    <property type="entry name" value="TerD_like"/>
    <property type="match status" value="1"/>
</dbReference>
<reference evidence="3" key="1">
    <citation type="submission" date="2021-01" db="EMBL/GenBank/DDBJ databases">
        <title>YIM 132084 draft genome.</title>
        <authorList>
            <person name="An D."/>
        </authorList>
    </citation>
    <scope>NUCLEOTIDE SEQUENCE</scope>
    <source>
        <strain evidence="3">YIM 132084</strain>
    </source>
</reference>
<dbReference type="PANTHER" id="PTHR32097:SF4">
    <property type="entry name" value="GENERAL STRESS PROTEIN 16U"/>
    <property type="match status" value="1"/>
</dbReference>
<dbReference type="PANTHER" id="PTHR32097">
    <property type="entry name" value="CAMP-BINDING PROTEIN 1-RELATED"/>
    <property type="match status" value="1"/>
</dbReference>
<gene>
    <name evidence="3" type="ORF">JL106_14280</name>
</gene>
<dbReference type="AlphaFoldDB" id="A0A938YF54"/>
<dbReference type="Pfam" id="PF02342">
    <property type="entry name" value="TerD"/>
    <property type="match status" value="1"/>
</dbReference>
<protein>
    <submittedName>
        <fullName evidence="3">TerD family protein</fullName>
    </submittedName>
</protein>
<dbReference type="EMBL" id="JAERWK010000019">
    <property type="protein sequence ID" value="MBM9468448.1"/>
    <property type="molecule type" value="Genomic_DNA"/>
</dbReference>
<dbReference type="RefSeq" id="WP_205261409.1">
    <property type="nucleotide sequence ID" value="NZ_JAERWK010000019.1"/>
</dbReference>
<dbReference type="Gene3D" id="2.60.60.30">
    <property type="entry name" value="sav2460 like domains"/>
    <property type="match status" value="1"/>
</dbReference>
<evidence type="ECO:0000313" key="3">
    <source>
        <dbReference type="EMBL" id="MBM9468448.1"/>
    </source>
</evidence>